<dbReference type="CDD" id="cd17020">
    <property type="entry name" value="T3SC_IA_ShcM-like"/>
    <property type="match status" value="1"/>
</dbReference>
<dbReference type="InterPro" id="IPR010261">
    <property type="entry name" value="Tir_chaperone"/>
</dbReference>
<accession>A0A1G9ACD3</accession>
<dbReference type="Pfam" id="PF05932">
    <property type="entry name" value="CesT"/>
    <property type="match status" value="1"/>
</dbReference>
<gene>
    <name evidence="1" type="ORF">SAMN05216186_105164</name>
</gene>
<name>A0A1G9ACD3_9PSED</name>
<evidence type="ECO:0000313" key="2">
    <source>
        <dbReference type="Proteomes" id="UP000198706"/>
    </source>
</evidence>
<sequence>MTKEEETLQAAHEELYGRLITELADAFGVDAAALKETGHLVVGGIDIGLLNYKMWDQGRITVFFDLGTIPPARQAEVYRKLLEQNLLLPRTFGTYAIIPGTDHGALAYTFDIDGLDGYGLAKNICETLTQYRSLEKSLQDASESSRLRMGTSLKSSGIGL</sequence>
<dbReference type="AlphaFoldDB" id="A0A1G9ACD3"/>
<dbReference type="RefSeq" id="WP_169715803.1">
    <property type="nucleotide sequence ID" value="NZ_CBKZNZ010000038.1"/>
</dbReference>
<dbReference type="STRING" id="137658.SAMN05216186_105164"/>
<proteinExistence type="predicted"/>
<reference evidence="1 2" key="1">
    <citation type="submission" date="2016-10" db="EMBL/GenBank/DDBJ databases">
        <authorList>
            <person name="de Groot N.N."/>
        </authorList>
    </citation>
    <scope>NUCLEOTIDE SEQUENCE [LARGE SCALE GENOMIC DNA]</scope>
    <source>
        <strain evidence="1 2">JCM 21544</strain>
    </source>
</reference>
<dbReference type="Proteomes" id="UP000198706">
    <property type="component" value="Unassembled WGS sequence"/>
</dbReference>
<keyword evidence="2" id="KW-1185">Reference proteome</keyword>
<dbReference type="Gene3D" id="3.30.1460.10">
    <property type="match status" value="1"/>
</dbReference>
<protein>
    <submittedName>
        <fullName evidence="1">Tir chaperone protein (CesT) family protein</fullName>
    </submittedName>
</protein>
<dbReference type="EMBL" id="FNFD01000005">
    <property type="protein sequence ID" value="SDK24893.1"/>
    <property type="molecule type" value="Genomic_DNA"/>
</dbReference>
<evidence type="ECO:0000313" key="1">
    <source>
        <dbReference type="EMBL" id="SDK24893.1"/>
    </source>
</evidence>
<dbReference type="GO" id="GO:0030254">
    <property type="term" value="P:protein secretion by the type III secretion system"/>
    <property type="evidence" value="ECO:0007669"/>
    <property type="project" value="InterPro"/>
</dbReference>
<dbReference type="SUPFAM" id="SSF69635">
    <property type="entry name" value="Type III secretory system chaperone-like"/>
    <property type="match status" value="1"/>
</dbReference>
<organism evidence="1 2">
    <name type="scientific">Pseudomonas indica</name>
    <dbReference type="NCBI Taxonomy" id="137658"/>
    <lineage>
        <taxon>Bacteria</taxon>
        <taxon>Pseudomonadati</taxon>
        <taxon>Pseudomonadota</taxon>
        <taxon>Gammaproteobacteria</taxon>
        <taxon>Pseudomonadales</taxon>
        <taxon>Pseudomonadaceae</taxon>
        <taxon>Pseudomonas</taxon>
    </lineage>
</organism>